<dbReference type="EMBL" id="SJKB01000007">
    <property type="protein sequence ID" value="TCC59667.1"/>
    <property type="molecule type" value="Genomic_DNA"/>
</dbReference>
<dbReference type="InterPro" id="IPR015443">
    <property type="entry name" value="Aldose_1-epimerase"/>
</dbReference>
<dbReference type="Proteomes" id="UP000291144">
    <property type="component" value="Unassembled WGS sequence"/>
</dbReference>
<evidence type="ECO:0000256" key="9">
    <source>
        <dbReference type="ARBA" id="ARBA00022553"/>
    </source>
</evidence>
<comment type="subunit">
    <text evidence="5">Monomer.</text>
</comment>
<evidence type="ECO:0000256" key="5">
    <source>
        <dbReference type="ARBA" id="ARBA00011245"/>
    </source>
</evidence>
<dbReference type="PANTHER" id="PTHR10091:SF0">
    <property type="entry name" value="GALACTOSE MUTAROTASE"/>
    <property type="match status" value="1"/>
</dbReference>
<dbReference type="GO" id="GO:0004034">
    <property type="term" value="F:aldose 1-epimerase activity"/>
    <property type="evidence" value="ECO:0007669"/>
    <property type="project" value="UniProtKB-EC"/>
</dbReference>
<dbReference type="AlphaFoldDB" id="A0A4R0KIX9"/>
<organism evidence="16 17">
    <name type="scientific">Kribbella pittospori</name>
    <dbReference type="NCBI Taxonomy" id="722689"/>
    <lineage>
        <taxon>Bacteria</taxon>
        <taxon>Bacillati</taxon>
        <taxon>Actinomycetota</taxon>
        <taxon>Actinomycetes</taxon>
        <taxon>Propionibacteriales</taxon>
        <taxon>Kribbellaceae</taxon>
        <taxon>Kribbella</taxon>
    </lineage>
</organism>
<dbReference type="OrthoDB" id="9779408at2"/>
<keyword evidence="9" id="KW-0597">Phosphoprotein</keyword>
<dbReference type="PANTHER" id="PTHR10091">
    <property type="entry name" value="ALDOSE-1-EPIMERASE"/>
    <property type="match status" value="1"/>
</dbReference>
<dbReference type="InterPro" id="IPR008183">
    <property type="entry name" value="Aldose_1/G6P_1-epimerase"/>
</dbReference>
<dbReference type="InterPro" id="IPR011013">
    <property type="entry name" value="Gal_mutarotase_sf_dom"/>
</dbReference>
<dbReference type="PROSITE" id="PS51318">
    <property type="entry name" value="TAT"/>
    <property type="match status" value="1"/>
</dbReference>
<dbReference type="EC" id="5.1.3.3" evidence="6 12"/>
<feature type="binding site" evidence="14">
    <location>
        <position position="308"/>
    </location>
    <ligand>
        <name>beta-D-galactose</name>
        <dbReference type="ChEBI" id="CHEBI:27667"/>
    </ligand>
</feature>
<evidence type="ECO:0000256" key="2">
    <source>
        <dbReference type="ARBA" id="ARBA00004496"/>
    </source>
</evidence>
<protein>
    <recommendedName>
        <fullName evidence="7 12">Aldose 1-epimerase</fullName>
        <ecNumber evidence="6 12">5.1.3.3</ecNumber>
    </recommendedName>
</protein>
<evidence type="ECO:0000256" key="13">
    <source>
        <dbReference type="PIRSR" id="PIRSR005096-1"/>
    </source>
</evidence>
<dbReference type="PIRSF" id="PIRSF005096">
    <property type="entry name" value="GALM"/>
    <property type="match status" value="1"/>
</dbReference>
<proteinExistence type="inferred from homology"/>
<feature type="binding site" evidence="15">
    <location>
        <begin position="236"/>
        <end position="238"/>
    </location>
    <ligand>
        <name>beta-D-galactose</name>
        <dbReference type="ChEBI" id="CHEBI:27667"/>
    </ligand>
</feature>
<comment type="catalytic activity">
    <reaction evidence="1 12">
        <text>alpha-D-glucose = beta-D-glucose</text>
        <dbReference type="Rhea" id="RHEA:10264"/>
        <dbReference type="ChEBI" id="CHEBI:15903"/>
        <dbReference type="ChEBI" id="CHEBI:17925"/>
        <dbReference type="EC" id="5.1.3.3"/>
    </reaction>
</comment>
<dbReference type="Gene3D" id="2.70.98.10">
    <property type="match status" value="1"/>
</dbReference>
<evidence type="ECO:0000256" key="3">
    <source>
        <dbReference type="ARBA" id="ARBA00005028"/>
    </source>
</evidence>
<dbReference type="CDD" id="cd09019">
    <property type="entry name" value="galactose_mutarotase_like"/>
    <property type="match status" value="1"/>
</dbReference>
<evidence type="ECO:0000313" key="17">
    <source>
        <dbReference type="Proteomes" id="UP000291144"/>
    </source>
</evidence>
<dbReference type="PROSITE" id="PS00545">
    <property type="entry name" value="ALDOSE_1_EPIMERASE"/>
    <property type="match status" value="1"/>
</dbReference>
<dbReference type="InterPro" id="IPR047215">
    <property type="entry name" value="Galactose_mutarotase-like"/>
</dbReference>
<evidence type="ECO:0000256" key="8">
    <source>
        <dbReference type="ARBA" id="ARBA00022490"/>
    </source>
</evidence>
<dbReference type="InterPro" id="IPR006311">
    <property type="entry name" value="TAT_signal"/>
</dbReference>
<dbReference type="GO" id="GO:0006006">
    <property type="term" value="P:glucose metabolic process"/>
    <property type="evidence" value="ECO:0007669"/>
    <property type="project" value="TreeGrafter"/>
</dbReference>
<dbReference type="GO" id="GO:0005737">
    <property type="term" value="C:cytoplasm"/>
    <property type="evidence" value="ECO:0007669"/>
    <property type="project" value="UniProtKB-SubCell"/>
</dbReference>
<dbReference type="InterPro" id="IPR018052">
    <property type="entry name" value="Ald1_epimerase_CS"/>
</dbReference>
<comment type="similarity">
    <text evidence="4 12">Belongs to the aldose epimerase family.</text>
</comment>
<evidence type="ECO:0000256" key="11">
    <source>
        <dbReference type="ARBA" id="ARBA00023277"/>
    </source>
</evidence>
<keyword evidence="8" id="KW-0963">Cytoplasm</keyword>
<accession>A0A4R0KIX9</accession>
<evidence type="ECO:0000256" key="10">
    <source>
        <dbReference type="ARBA" id="ARBA00023235"/>
    </source>
</evidence>
<dbReference type="GO" id="GO:0033499">
    <property type="term" value="P:galactose catabolic process via UDP-galactose, Leloir pathway"/>
    <property type="evidence" value="ECO:0007669"/>
    <property type="project" value="TreeGrafter"/>
</dbReference>
<dbReference type="NCBIfam" id="NF008277">
    <property type="entry name" value="PRK11055.1"/>
    <property type="match status" value="1"/>
</dbReference>
<dbReference type="SUPFAM" id="SSF74650">
    <property type="entry name" value="Galactose mutarotase-like"/>
    <property type="match status" value="1"/>
</dbReference>
<reference evidence="16 17" key="1">
    <citation type="submission" date="2019-02" db="EMBL/GenBank/DDBJ databases">
        <title>Kribbella capetownensis sp. nov. and Kribbella speibonae sp. nov., isolated from soil.</title>
        <authorList>
            <person name="Curtis S.M."/>
            <person name="Norton I."/>
            <person name="Everest G.J."/>
            <person name="Meyers P.R."/>
        </authorList>
    </citation>
    <scope>NUCLEOTIDE SEQUENCE [LARGE SCALE GENOMIC DNA]</scope>
    <source>
        <strain evidence="16 17">NRRL B-24813</strain>
    </source>
</reference>
<dbReference type="GO" id="GO:0030246">
    <property type="term" value="F:carbohydrate binding"/>
    <property type="evidence" value="ECO:0007669"/>
    <property type="project" value="InterPro"/>
</dbReference>
<gene>
    <name evidence="16" type="ORF">E0H73_23885</name>
</gene>
<evidence type="ECO:0000313" key="16">
    <source>
        <dbReference type="EMBL" id="TCC59667.1"/>
    </source>
</evidence>
<keyword evidence="10 12" id="KW-0413">Isomerase</keyword>
<evidence type="ECO:0000256" key="7">
    <source>
        <dbReference type="ARBA" id="ARBA00014165"/>
    </source>
</evidence>
<dbReference type="Pfam" id="PF01263">
    <property type="entry name" value="Aldose_epim"/>
    <property type="match status" value="1"/>
</dbReference>
<keyword evidence="17" id="KW-1185">Reference proteome</keyword>
<comment type="caution">
    <text evidence="16">The sequence shown here is derived from an EMBL/GenBank/DDBJ whole genome shotgun (WGS) entry which is preliminary data.</text>
</comment>
<dbReference type="RefSeq" id="WP_131360206.1">
    <property type="nucleotide sequence ID" value="NZ_SJKB01000007.1"/>
</dbReference>
<dbReference type="FunFam" id="2.70.98.10:FF:000003">
    <property type="entry name" value="Aldose 1-epimerase"/>
    <property type="match status" value="1"/>
</dbReference>
<feature type="active site" description="Proton acceptor" evidence="13">
    <location>
        <position position="375"/>
    </location>
</feature>
<evidence type="ECO:0000256" key="6">
    <source>
        <dbReference type="ARBA" id="ARBA00013185"/>
    </source>
</evidence>
<dbReference type="InterPro" id="IPR014718">
    <property type="entry name" value="GH-type_carb-bd"/>
</dbReference>
<feature type="binding site" evidence="15">
    <location>
        <begin position="135"/>
        <end position="136"/>
    </location>
    <ligand>
        <name>beta-D-galactose</name>
        <dbReference type="ChEBI" id="CHEBI:27667"/>
    </ligand>
</feature>
<evidence type="ECO:0000256" key="14">
    <source>
        <dbReference type="PIRSR" id="PIRSR005096-2"/>
    </source>
</evidence>
<keyword evidence="11 12" id="KW-0119">Carbohydrate metabolism</keyword>
<evidence type="ECO:0000256" key="12">
    <source>
        <dbReference type="PIRNR" id="PIRNR005096"/>
    </source>
</evidence>
<evidence type="ECO:0000256" key="1">
    <source>
        <dbReference type="ARBA" id="ARBA00001614"/>
    </source>
</evidence>
<sequence length="410" mass="44029">MPDHLPRRQVLRTAGALGLGAAAAGALSSTAEATTQAGSVAGRPDKLAAMGAHHGKLEIRKDPFGTTPEGVAVDVYTFTNGRVTISMLTWGATIQRVETPDRRGRTKNISLGFDNLPDYAALSPYFGATIGRYGNRIAKGRFTLDGTTYQIPVNNGENALHGGTIGFDKKVWKAKTVRTDDSVGVAFSYVSPDGEMGFPGELSTTVTYTLDRRDNLRIDYHATVAGKPTVVNLTNHVYFNLAGEGSGSIDDHVLELNAPSYTPVDAGLIPTGEIAPVAGTPFDFNKPTPIGARLRGDHPQLIVGRGYDHNFVLGGKTDHDGLRFAARFWEPESGRTVTVHTDQPGAQFYSGNFLDGTFLGIGNKAYRQGDAFAFETQHFPDSPNQPNFPSTVLRPGETYATTTVYTFGTK</sequence>
<evidence type="ECO:0000256" key="4">
    <source>
        <dbReference type="ARBA" id="ARBA00006206"/>
    </source>
</evidence>
<comment type="pathway">
    <text evidence="3 12">Carbohydrate metabolism; hexose metabolism.</text>
</comment>
<dbReference type="UniPathway" id="UPA00242"/>
<name>A0A4R0KIX9_9ACTN</name>
<comment type="subcellular location">
    <subcellularLocation>
        <location evidence="2">Cytoplasm</location>
    </subcellularLocation>
</comment>
<feature type="active site" description="Proton donor" evidence="13">
    <location>
        <position position="236"/>
    </location>
</feature>
<evidence type="ECO:0000256" key="15">
    <source>
        <dbReference type="PIRSR" id="PIRSR005096-3"/>
    </source>
</evidence>